<name>A0ABW5WWP6_9STAP</name>
<evidence type="ECO:0000256" key="2">
    <source>
        <dbReference type="SAM" id="SignalP"/>
    </source>
</evidence>
<sequence>MNTKRNLITLALTGTFMMAACGTLENEVEENQESVQNEDTEQNEVSKGEEYTDTLTSVNWQGTKVYDEDGNDLTEENSNFIGLAKYDEQTNRYEFFDKETGETRGDEGVFFVSNDGTKRILISETMDYQAVVDLTELNDEIFTYKRMGKDADGNEVEIYVEHIPYNESELEFTNESPEMVSETGEIMQNVSGVEILDGTLWNGTSVKDSDGNDVTEYNSNFISIAKFDKETNKYEFFDIESGDSRRDFGYFDVINDNKIRAHVSVGENSYGAVLEVTELNNERFTYKRMGEDAEGNEIEIFVEHEPYTGEYNPSFGF</sequence>
<accession>A0ABW5WWP6</accession>
<dbReference type="Proteomes" id="UP001597519">
    <property type="component" value="Unassembled WGS sequence"/>
</dbReference>
<evidence type="ECO:0000256" key="1">
    <source>
        <dbReference type="SAM" id="MobiDB-lite"/>
    </source>
</evidence>
<keyword evidence="2" id="KW-0732">Signal</keyword>
<feature type="signal peptide" evidence="2">
    <location>
        <begin position="1"/>
        <end position="19"/>
    </location>
</feature>
<dbReference type="Pfam" id="PF16103">
    <property type="entry name" value="DUF4822"/>
    <property type="match status" value="2"/>
</dbReference>
<dbReference type="InterPro" id="IPR032247">
    <property type="entry name" value="DUF4822"/>
</dbReference>
<feature type="domain" description="DUF4822" evidence="3">
    <location>
        <begin position="194"/>
        <end position="315"/>
    </location>
</feature>
<dbReference type="RefSeq" id="WP_377772206.1">
    <property type="nucleotide sequence ID" value="NZ_JBHUOQ010000001.1"/>
</dbReference>
<feature type="domain" description="DUF4822" evidence="3">
    <location>
        <begin position="53"/>
        <end position="172"/>
    </location>
</feature>
<comment type="caution">
    <text evidence="4">The sequence shown here is derived from an EMBL/GenBank/DDBJ whole genome shotgun (WGS) entry which is preliminary data.</text>
</comment>
<feature type="chain" id="PRO_5045222675" evidence="2">
    <location>
        <begin position="20"/>
        <end position="317"/>
    </location>
</feature>
<dbReference type="Gene3D" id="2.40.128.540">
    <property type="entry name" value="Domain of unknown function DUF4822"/>
    <property type="match status" value="2"/>
</dbReference>
<evidence type="ECO:0000313" key="4">
    <source>
        <dbReference type="EMBL" id="MFD2829839.1"/>
    </source>
</evidence>
<gene>
    <name evidence="4" type="ORF">ACFSX4_05110</name>
</gene>
<feature type="compositionally biased region" description="Acidic residues" evidence="1">
    <location>
        <begin position="27"/>
        <end position="42"/>
    </location>
</feature>
<dbReference type="PROSITE" id="PS51257">
    <property type="entry name" value="PROKAR_LIPOPROTEIN"/>
    <property type="match status" value="1"/>
</dbReference>
<reference evidence="5" key="1">
    <citation type="journal article" date="2019" name="Int. J. Syst. Evol. Microbiol.">
        <title>The Global Catalogue of Microorganisms (GCM) 10K type strain sequencing project: providing services to taxonomists for standard genome sequencing and annotation.</title>
        <authorList>
            <consortium name="The Broad Institute Genomics Platform"/>
            <consortium name="The Broad Institute Genome Sequencing Center for Infectious Disease"/>
            <person name="Wu L."/>
            <person name="Ma J."/>
        </authorList>
    </citation>
    <scope>NUCLEOTIDE SEQUENCE [LARGE SCALE GENOMIC DNA]</scope>
    <source>
        <strain evidence="5">KCTC 33575</strain>
    </source>
</reference>
<proteinExistence type="predicted"/>
<protein>
    <submittedName>
        <fullName evidence="4">DUF4822 domain-containing protein</fullName>
    </submittedName>
</protein>
<evidence type="ECO:0000313" key="5">
    <source>
        <dbReference type="Proteomes" id="UP001597519"/>
    </source>
</evidence>
<keyword evidence="5" id="KW-1185">Reference proteome</keyword>
<dbReference type="EMBL" id="JBHUOQ010000001">
    <property type="protein sequence ID" value="MFD2829839.1"/>
    <property type="molecule type" value="Genomic_DNA"/>
</dbReference>
<evidence type="ECO:0000259" key="3">
    <source>
        <dbReference type="Pfam" id="PF16103"/>
    </source>
</evidence>
<feature type="region of interest" description="Disordered" evidence="1">
    <location>
        <begin position="27"/>
        <end position="53"/>
    </location>
</feature>
<organism evidence="4 5">
    <name type="scientific">Corticicoccus populi</name>
    <dbReference type="NCBI Taxonomy" id="1812821"/>
    <lineage>
        <taxon>Bacteria</taxon>
        <taxon>Bacillati</taxon>
        <taxon>Bacillota</taxon>
        <taxon>Bacilli</taxon>
        <taxon>Bacillales</taxon>
        <taxon>Staphylococcaceae</taxon>
        <taxon>Corticicoccus</taxon>
    </lineage>
</organism>